<accession>A0ABV9LMI4</accession>
<sequence length="68" mass="6785">MRAGGVQAGGAYLDGIRSRLLLAVLVGLGAALLHHWLDDEVTATVLVGLVTVAAIALTPSPPEPAGGD</sequence>
<dbReference type="RefSeq" id="WP_387990002.1">
    <property type="nucleotide sequence ID" value="NZ_JBHSGR010000015.1"/>
</dbReference>
<name>A0ABV9LMI4_9ACTN</name>
<gene>
    <name evidence="2" type="ORF">ACFO3M_14590</name>
</gene>
<dbReference type="Proteomes" id="UP001596025">
    <property type="component" value="Unassembled WGS sequence"/>
</dbReference>
<proteinExistence type="predicted"/>
<keyword evidence="1" id="KW-0472">Membrane</keyword>
<keyword evidence="1" id="KW-1133">Transmembrane helix</keyword>
<reference evidence="3" key="1">
    <citation type="journal article" date="2019" name="Int. J. Syst. Evol. Microbiol.">
        <title>The Global Catalogue of Microorganisms (GCM) 10K type strain sequencing project: providing services to taxonomists for standard genome sequencing and annotation.</title>
        <authorList>
            <consortium name="The Broad Institute Genomics Platform"/>
            <consortium name="The Broad Institute Genome Sequencing Center for Infectious Disease"/>
            <person name="Wu L."/>
            <person name="Ma J."/>
        </authorList>
    </citation>
    <scope>NUCLEOTIDE SEQUENCE [LARGE SCALE GENOMIC DNA]</scope>
    <source>
        <strain evidence="3">CCUG 62763</strain>
    </source>
</reference>
<evidence type="ECO:0000256" key="1">
    <source>
        <dbReference type="SAM" id="Phobius"/>
    </source>
</evidence>
<keyword evidence="3" id="KW-1185">Reference proteome</keyword>
<keyword evidence="1" id="KW-0812">Transmembrane</keyword>
<evidence type="ECO:0000313" key="2">
    <source>
        <dbReference type="EMBL" id="MFC4694625.1"/>
    </source>
</evidence>
<comment type="caution">
    <text evidence="2">The sequence shown here is derived from an EMBL/GenBank/DDBJ whole genome shotgun (WGS) entry which is preliminary data.</text>
</comment>
<organism evidence="2 3">
    <name type="scientific">Geodermatophilus arenarius</name>
    <dbReference type="NCBI Taxonomy" id="1137990"/>
    <lineage>
        <taxon>Bacteria</taxon>
        <taxon>Bacillati</taxon>
        <taxon>Actinomycetota</taxon>
        <taxon>Actinomycetes</taxon>
        <taxon>Geodermatophilales</taxon>
        <taxon>Geodermatophilaceae</taxon>
        <taxon>Geodermatophilus</taxon>
    </lineage>
</organism>
<protein>
    <submittedName>
        <fullName evidence="2">Uncharacterized protein</fullName>
    </submittedName>
</protein>
<evidence type="ECO:0000313" key="3">
    <source>
        <dbReference type="Proteomes" id="UP001596025"/>
    </source>
</evidence>
<dbReference type="EMBL" id="JBHSGR010000015">
    <property type="protein sequence ID" value="MFC4694625.1"/>
    <property type="molecule type" value="Genomic_DNA"/>
</dbReference>
<feature type="transmembrane region" description="Helical" evidence="1">
    <location>
        <begin position="20"/>
        <end position="37"/>
    </location>
</feature>